<feature type="region of interest" description="Disordered" evidence="23">
    <location>
        <begin position="292"/>
        <end position="361"/>
    </location>
</feature>
<comment type="function">
    <text evidence="21">Serine/threonine-protein kinase involved in the spatial and temporal control system organizing cortical activities in mitotic and postmitotic cells. Required for the normal functioning of the plasma membrane in developing pollen. Involved in the regulation of cell expansion and embryo development.</text>
</comment>
<evidence type="ECO:0000256" key="4">
    <source>
        <dbReference type="ARBA" id="ARBA00012513"/>
    </source>
</evidence>
<sequence length="1395" mass="153405">MSRQMANAAFHKSKTLDNKYMLGDEIGKGAYGRVYKGLDLENGDFVAIKQVSLENIAQEDLNIIMQEIDLLKNLNHKNIVKYLGSLKTKTHLFIILEYVENGSLANIVKPNKFGPFPESLVAVYISQVLEGLVYLHEQGVIHRDIKGANILTTKEGLVKLADFGVATKLTEADVNTHSVVGTPYWMAPEVIEMSGVCAASDIWSVGCTVIELLTCVPPYYDLQPMPALFRIVQDDHPPIPDSLSPAITDFLRQCFKKDARQRPDAKTLLSHPWIQNSRRALQSSLRHSGTLRNIEEDGSADTDASNEDDKGAAGSSFSDKAKESCSVLASPEVSEISKSEEFDGSTSSHLEGRTDNNEDQFTSDQVPTLAIHEKSPIQSCADGLAVNNESTLQSSTDLVEPEKVLANGELESSQSKGGNNVGKKVEEKGRGINAYSESSSSGQKNPDHSPRKAVKTSVVPRGNELSRFSDPPGDASLDDLFHPLEKNLENRAAEVSLSSSSSQIAQSNAVSETGKNDLATKLRATIAKKQMESESGPANGGDLLSIMMGVLKEDVIDMDGLGFDDKLPTENLFHLQAVEFSKLVSSLRTDESEDVIVSACQKLIAFFHQRPDQKLVFVTQHGLLPLMELLEVPKTRVICSVLQVLNLIVQDNTDSQENACLVGLIPVVMSFAAPDRPREIRMEAACFFQQLCQSSSLTLQMFIANRGIPVLVGFLEADYAKYREMVHMAIDGMWQVFKLQRSTPRNDFCRIAAKNGILLRLINTLYSLNEAARLASASGGGGFPPDGLAPRPRSGPLDPGNSSFMQTEMPPYGTDQPDMLKIKNGERVLPAGMQEPSRTSASHSPDSPFFRQDFERPRSSNATVEASGPSRLPDGTSVSRDRESLDRYKNDLSRAEIDFRQQRGGNTSRISTDRASYGFPASTATLQENVRPLLSLLEKEPPSRHFSGQLEYVHNLPGLEKHESILPLLHASNEKKTNGLDFLMAEFAEVSGRGRENTNLESLPRSPHKAATKKVGGAASNDGIASTSGLASQTASGVLSGSGVLNARPGSAASSGILSHMVSPWNADVAREYLEKVADLLLEFAAADTTVKSFMCSQSLLSRLFQMFNKIEPPILLKLLKCINHLSTDPHCLEHLQRADAIKYLIPNLDLKEGPLVSQIHHEVLHALFNLCKINKRRQEQAAENGIIPHLMHFIMTSSPLKQYALPLLCDMAHASRNSREQLRAHGGLDVYLSLLEDELWSVTALDSIAVCLAHDNESRKVEQALLKKDAIQKMVKFFECCPEQHFLHILEPFLKIITKSSRINTTLAVNGLTPLLVSRLDHRDAIARLNLLKLIKAVYEHHPRPKQLIVENDLPQKLQNLIEERRDGQSSGGQVLVKQMATSLLKALHINTVL</sequence>
<evidence type="ECO:0000256" key="7">
    <source>
        <dbReference type="ARBA" id="ARBA00022527"/>
    </source>
</evidence>
<comment type="subcellular location">
    <subcellularLocation>
        <location evidence="1">Cell membrane</location>
    </subcellularLocation>
    <subcellularLocation>
        <location evidence="2">Cytoplasm</location>
        <location evidence="2">Cytoskeleton</location>
        <location evidence="2">Microtubule organizing center</location>
    </subcellularLocation>
    <subcellularLocation>
        <location evidence="3">Nucleus</location>
        <location evidence="3">Nucleolus</location>
    </subcellularLocation>
</comment>
<keyword evidence="7" id="KW-0723">Serine/threonine-protein kinase</keyword>
<evidence type="ECO:0000256" key="6">
    <source>
        <dbReference type="ARBA" id="ARBA00022490"/>
    </source>
</evidence>
<keyword evidence="9" id="KW-0132">Cell division</keyword>
<dbReference type="PANTHER" id="PTHR46618:SF1">
    <property type="entry name" value="ARMADILLO REPEAT-CONTAINING PROTEIN 3"/>
    <property type="match status" value="1"/>
</dbReference>
<dbReference type="CDD" id="cd06627">
    <property type="entry name" value="STKc_Cdc7_like"/>
    <property type="match status" value="1"/>
</dbReference>
<dbReference type="FunFam" id="1.25.10.10:FF:000278">
    <property type="entry name" value="MAP3K epsilon protein kinase 1"/>
    <property type="match status" value="1"/>
</dbReference>
<dbReference type="GO" id="GO:0005730">
    <property type="term" value="C:nucleolus"/>
    <property type="evidence" value="ECO:0007669"/>
    <property type="project" value="UniProtKB-SubCell"/>
</dbReference>
<feature type="compositionally biased region" description="Polar residues" evidence="23">
    <location>
        <begin position="435"/>
        <end position="444"/>
    </location>
</feature>
<keyword evidence="18" id="KW-0131">Cell cycle</keyword>
<keyword evidence="5" id="KW-1003">Cell membrane</keyword>
<proteinExistence type="predicted"/>
<evidence type="ECO:0000256" key="21">
    <source>
        <dbReference type="ARBA" id="ARBA00054419"/>
    </source>
</evidence>
<keyword evidence="25" id="KW-1185">Reference proteome</keyword>
<dbReference type="InterPro" id="IPR052441">
    <property type="entry name" value="Armadillo-Ser/Thr_Kinase"/>
</dbReference>
<dbReference type="Gene3D" id="1.10.510.10">
    <property type="entry name" value="Transferase(Phosphotransferase) domain 1"/>
    <property type="match status" value="1"/>
</dbReference>
<evidence type="ECO:0000256" key="14">
    <source>
        <dbReference type="ARBA" id="ARBA00022840"/>
    </source>
</evidence>
<evidence type="ECO:0000256" key="20">
    <source>
        <dbReference type="ARBA" id="ARBA00048679"/>
    </source>
</evidence>
<evidence type="ECO:0000256" key="2">
    <source>
        <dbReference type="ARBA" id="ARBA00004267"/>
    </source>
</evidence>
<evidence type="ECO:0000256" key="5">
    <source>
        <dbReference type="ARBA" id="ARBA00022475"/>
    </source>
</evidence>
<dbReference type="Gene3D" id="1.25.10.10">
    <property type="entry name" value="Leucine-rich Repeat Variant"/>
    <property type="match status" value="2"/>
</dbReference>
<keyword evidence="15" id="KW-0472">Membrane</keyword>
<dbReference type="PANTHER" id="PTHR46618">
    <property type="entry name" value="ARMADILLO REPEAT-CONTAINING PROTEIN 3"/>
    <property type="match status" value="1"/>
</dbReference>
<keyword evidence="11" id="KW-0677">Repeat</keyword>
<evidence type="ECO:0000256" key="8">
    <source>
        <dbReference type="ARBA" id="ARBA00022553"/>
    </source>
</evidence>
<feature type="compositionally biased region" description="Basic and acidic residues" evidence="23">
    <location>
        <begin position="879"/>
        <end position="889"/>
    </location>
</feature>
<evidence type="ECO:0000256" key="23">
    <source>
        <dbReference type="SAM" id="MobiDB-lite"/>
    </source>
</evidence>
<keyword evidence="8" id="KW-0597">Phosphoprotein</keyword>
<accession>A0A1U7V8X9</accession>
<evidence type="ECO:0000259" key="24">
    <source>
        <dbReference type="PROSITE" id="PS50011"/>
    </source>
</evidence>
<dbReference type="KEGG" id="nsy:104214790"/>
<evidence type="ECO:0000313" key="26">
    <source>
        <dbReference type="RefSeq" id="XP_009762838.1"/>
    </source>
</evidence>
<evidence type="ECO:0000256" key="12">
    <source>
        <dbReference type="ARBA" id="ARBA00022741"/>
    </source>
</evidence>
<dbReference type="InterPro" id="IPR000225">
    <property type="entry name" value="Armadillo"/>
</dbReference>
<dbReference type="Pfam" id="PF00069">
    <property type="entry name" value="Pkinase"/>
    <property type="match status" value="1"/>
</dbReference>
<evidence type="ECO:0000256" key="18">
    <source>
        <dbReference type="ARBA" id="ARBA00023306"/>
    </source>
</evidence>
<feature type="binding site" evidence="22">
    <location>
        <position position="49"/>
    </location>
    <ligand>
        <name>ATP</name>
        <dbReference type="ChEBI" id="CHEBI:30616"/>
    </ligand>
</feature>
<dbReference type="EC" id="2.7.11.1" evidence="4"/>
<dbReference type="InterPro" id="IPR011009">
    <property type="entry name" value="Kinase-like_dom_sf"/>
</dbReference>
<dbReference type="Proteomes" id="UP000189701">
    <property type="component" value="Unplaced"/>
</dbReference>
<evidence type="ECO:0000256" key="1">
    <source>
        <dbReference type="ARBA" id="ARBA00004236"/>
    </source>
</evidence>
<dbReference type="GO" id="GO:0005886">
    <property type="term" value="C:plasma membrane"/>
    <property type="evidence" value="ECO:0007669"/>
    <property type="project" value="UniProtKB-SubCell"/>
</dbReference>
<reference evidence="26" key="2">
    <citation type="submission" date="2025-08" db="UniProtKB">
        <authorList>
            <consortium name="RefSeq"/>
        </authorList>
    </citation>
    <scope>IDENTIFICATION</scope>
    <source>
        <tissue evidence="26">Leaf</tissue>
    </source>
</reference>
<feature type="compositionally biased region" description="Acidic residues" evidence="23">
    <location>
        <begin position="296"/>
        <end position="306"/>
    </location>
</feature>
<dbReference type="GO" id="GO:0004674">
    <property type="term" value="F:protein serine/threonine kinase activity"/>
    <property type="evidence" value="ECO:0007669"/>
    <property type="project" value="UniProtKB-KW"/>
</dbReference>
<evidence type="ECO:0000256" key="17">
    <source>
        <dbReference type="ARBA" id="ARBA00023242"/>
    </source>
</evidence>
<evidence type="ECO:0000256" key="22">
    <source>
        <dbReference type="PROSITE-ProRule" id="PRU10141"/>
    </source>
</evidence>
<keyword evidence="10" id="KW-0808">Transferase</keyword>
<dbReference type="FunFam" id="1.10.510.10:FF:000372">
    <property type="entry name" value="MAP3K epsilon protein kinase 1"/>
    <property type="match status" value="1"/>
</dbReference>
<reference evidence="25" key="1">
    <citation type="journal article" date="2013" name="Genome Biol.">
        <title>Reference genomes and transcriptomes of Nicotiana sylvestris and Nicotiana tomentosiformis.</title>
        <authorList>
            <person name="Sierro N."/>
            <person name="Battey J.N."/>
            <person name="Ouadi S."/>
            <person name="Bovet L."/>
            <person name="Goepfert S."/>
            <person name="Bakaher N."/>
            <person name="Peitsch M.C."/>
            <person name="Ivanov N.V."/>
        </authorList>
    </citation>
    <scope>NUCLEOTIDE SEQUENCE [LARGE SCALE GENOMIC DNA]</scope>
</reference>
<dbReference type="InterPro" id="IPR016024">
    <property type="entry name" value="ARM-type_fold"/>
</dbReference>
<dbReference type="OrthoDB" id="8693905at2759"/>
<name>A0A1U7V8X9_NICSY</name>
<dbReference type="PROSITE" id="PS00107">
    <property type="entry name" value="PROTEIN_KINASE_ATP"/>
    <property type="match status" value="1"/>
</dbReference>
<gene>
    <name evidence="26" type="primary">LOC104214790</name>
</gene>
<feature type="region of interest" description="Disordered" evidence="23">
    <location>
        <begin position="995"/>
        <end position="1019"/>
    </location>
</feature>
<dbReference type="FunFam" id="1.25.10.10:FF:000304">
    <property type="entry name" value="MAP3K epsilon protein kinase 1-like"/>
    <property type="match status" value="1"/>
</dbReference>
<evidence type="ECO:0000313" key="25">
    <source>
        <dbReference type="Proteomes" id="UP000189701"/>
    </source>
</evidence>
<comment type="catalytic activity">
    <reaction evidence="20">
        <text>L-seryl-[protein] + ATP = O-phospho-L-seryl-[protein] + ADP + H(+)</text>
        <dbReference type="Rhea" id="RHEA:17989"/>
        <dbReference type="Rhea" id="RHEA-COMP:9863"/>
        <dbReference type="Rhea" id="RHEA-COMP:11604"/>
        <dbReference type="ChEBI" id="CHEBI:15378"/>
        <dbReference type="ChEBI" id="CHEBI:29999"/>
        <dbReference type="ChEBI" id="CHEBI:30616"/>
        <dbReference type="ChEBI" id="CHEBI:83421"/>
        <dbReference type="ChEBI" id="CHEBI:456216"/>
        <dbReference type="EC" id="2.7.11.1"/>
    </reaction>
</comment>
<keyword evidence="16" id="KW-0206">Cytoskeleton</keyword>
<dbReference type="STRING" id="4096.A0A1U7V8X9"/>
<evidence type="ECO:0000256" key="13">
    <source>
        <dbReference type="ARBA" id="ARBA00022777"/>
    </source>
</evidence>
<feature type="region of interest" description="Disordered" evidence="23">
    <location>
        <begin position="433"/>
        <end position="478"/>
    </location>
</feature>
<dbReference type="eggNOG" id="KOG0198">
    <property type="taxonomic scope" value="Eukaryota"/>
</dbReference>
<feature type="domain" description="Protein kinase" evidence="24">
    <location>
        <begin position="20"/>
        <end position="274"/>
    </location>
</feature>
<dbReference type="SUPFAM" id="SSF56112">
    <property type="entry name" value="Protein kinase-like (PK-like)"/>
    <property type="match status" value="1"/>
</dbReference>
<evidence type="ECO:0000256" key="19">
    <source>
        <dbReference type="ARBA" id="ARBA00047899"/>
    </source>
</evidence>
<dbReference type="SMART" id="SM00185">
    <property type="entry name" value="ARM"/>
    <property type="match status" value="4"/>
</dbReference>
<dbReference type="SUPFAM" id="SSF48371">
    <property type="entry name" value="ARM repeat"/>
    <property type="match status" value="1"/>
</dbReference>
<dbReference type="SMART" id="SM00220">
    <property type="entry name" value="S_TKc"/>
    <property type="match status" value="1"/>
</dbReference>
<dbReference type="PRINTS" id="PR00109">
    <property type="entry name" value="TYRKINASE"/>
</dbReference>
<feature type="compositionally biased region" description="Polar residues" evidence="23">
    <location>
        <begin position="836"/>
        <end position="845"/>
    </location>
</feature>
<dbReference type="RefSeq" id="XP_009762838.1">
    <property type="nucleotide sequence ID" value="XM_009764536.1"/>
</dbReference>
<comment type="catalytic activity">
    <reaction evidence="19">
        <text>L-threonyl-[protein] + ATP = O-phospho-L-threonyl-[protein] + ADP + H(+)</text>
        <dbReference type="Rhea" id="RHEA:46608"/>
        <dbReference type="Rhea" id="RHEA-COMP:11060"/>
        <dbReference type="Rhea" id="RHEA-COMP:11605"/>
        <dbReference type="ChEBI" id="CHEBI:15378"/>
        <dbReference type="ChEBI" id="CHEBI:30013"/>
        <dbReference type="ChEBI" id="CHEBI:30616"/>
        <dbReference type="ChEBI" id="CHEBI:61977"/>
        <dbReference type="ChEBI" id="CHEBI:456216"/>
        <dbReference type="EC" id="2.7.11.1"/>
    </reaction>
</comment>
<evidence type="ECO:0000256" key="10">
    <source>
        <dbReference type="ARBA" id="ARBA00022679"/>
    </source>
</evidence>
<dbReference type="GO" id="GO:0051301">
    <property type="term" value="P:cell division"/>
    <property type="evidence" value="ECO:0007669"/>
    <property type="project" value="UniProtKB-KW"/>
</dbReference>
<feature type="region of interest" description="Disordered" evidence="23">
    <location>
        <begin position="833"/>
        <end position="889"/>
    </location>
</feature>
<dbReference type="PROSITE" id="PS00108">
    <property type="entry name" value="PROTEIN_KINASE_ST"/>
    <property type="match status" value="1"/>
</dbReference>
<dbReference type="GO" id="GO:0005524">
    <property type="term" value="F:ATP binding"/>
    <property type="evidence" value="ECO:0007669"/>
    <property type="project" value="UniProtKB-UniRule"/>
</dbReference>
<dbReference type="InterPro" id="IPR011989">
    <property type="entry name" value="ARM-like"/>
</dbReference>
<dbReference type="InterPro" id="IPR000719">
    <property type="entry name" value="Prot_kinase_dom"/>
</dbReference>
<dbReference type="InterPro" id="IPR017441">
    <property type="entry name" value="Protein_kinase_ATP_BS"/>
</dbReference>
<dbReference type="InterPro" id="IPR008271">
    <property type="entry name" value="Ser/Thr_kinase_AS"/>
</dbReference>
<dbReference type="InterPro" id="IPR001245">
    <property type="entry name" value="Ser-Thr/Tyr_kinase_cat_dom"/>
</dbReference>
<feature type="region of interest" description="Disordered" evidence="23">
    <location>
        <begin position="406"/>
        <end position="425"/>
    </location>
</feature>
<keyword evidence="12 22" id="KW-0547">Nucleotide-binding</keyword>
<evidence type="ECO:0000256" key="15">
    <source>
        <dbReference type="ARBA" id="ARBA00023136"/>
    </source>
</evidence>
<keyword evidence="14 22" id="KW-0067">ATP-binding</keyword>
<keyword evidence="17" id="KW-0539">Nucleus</keyword>
<evidence type="ECO:0000256" key="16">
    <source>
        <dbReference type="ARBA" id="ARBA00023212"/>
    </source>
</evidence>
<feature type="region of interest" description="Disordered" evidence="23">
    <location>
        <begin position="782"/>
        <end position="819"/>
    </location>
</feature>
<evidence type="ECO:0000256" key="11">
    <source>
        <dbReference type="ARBA" id="ARBA00022737"/>
    </source>
</evidence>
<evidence type="ECO:0000256" key="9">
    <source>
        <dbReference type="ARBA" id="ARBA00022618"/>
    </source>
</evidence>
<dbReference type="PROSITE" id="PS50011">
    <property type="entry name" value="PROTEIN_KINASE_DOM"/>
    <property type="match status" value="1"/>
</dbReference>
<keyword evidence="6" id="KW-0963">Cytoplasm</keyword>
<protein>
    <recommendedName>
        <fullName evidence="4">non-specific serine/threonine protein kinase</fullName>
        <ecNumber evidence="4">2.7.11.1</ecNumber>
    </recommendedName>
</protein>
<organism evidence="25 26">
    <name type="scientific">Nicotiana sylvestris</name>
    <name type="common">Wood tobacco</name>
    <name type="synonym">South American tobacco</name>
    <dbReference type="NCBI Taxonomy" id="4096"/>
    <lineage>
        <taxon>Eukaryota</taxon>
        <taxon>Viridiplantae</taxon>
        <taxon>Streptophyta</taxon>
        <taxon>Embryophyta</taxon>
        <taxon>Tracheophyta</taxon>
        <taxon>Spermatophyta</taxon>
        <taxon>Magnoliopsida</taxon>
        <taxon>eudicotyledons</taxon>
        <taxon>Gunneridae</taxon>
        <taxon>Pentapetalae</taxon>
        <taxon>asterids</taxon>
        <taxon>lamiids</taxon>
        <taxon>Solanales</taxon>
        <taxon>Solanaceae</taxon>
        <taxon>Nicotianoideae</taxon>
        <taxon>Nicotianeae</taxon>
        <taxon>Nicotiana</taxon>
    </lineage>
</organism>
<keyword evidence="13" id="KW-0418">Kinase</keyword>
<evidence type="ECO:0000256" key="3">
    <source>
        <dbReference type="ARBA" id="ARBA00004604"/>
    </source>
</evidence>
<dbReference type="GO" id="GO:0005815">
    <property type="term" value="C:microtubule organizing center"/>
    <property type="evidence" value="ECO:0007669"/>
    <property type="project" value="UniProtKB-SubCell"/>
</dbReference>
<dbReference type="GeneID" id="104214790"/>